<name>A0AAV8Y994_9CUCU</name>
<gene>
    <name evidence="3" type="ORF">NQ318_001549</name>
</gene>
<sequence>MIPKWILLTILLGASACAQEATNFDGDVEEIPLDTGSLDTVPPVQEQNFPGNDTGGGGGLPGNYEPVEPSPPPDLTPVESEPESDTIDTNNNDDVGNINPSWTIQKTGRSGKYVTYYGADYG</sequence>
<feature type="compositionally biased region" description="Polar residues" evidence="1">
    <location>
        <begin position="87"/>
        <end position="104"/>
    </location>
</feature>
<evidence type="ECO:0000313" key="3">
    <source>
        <dbReference type="EMBL" id="KAJ8947710.1"/>
    </source>
</evidence>
<keyword evidence="2" id="KW-0732">Signal</keyword>
<feature type="signal peptide" evidence="2">
    <location>
        <begin position="1"/>
        <end position="18"/>
    </location>
</feature>
<accession>A0AAV8Y994</accession>
<dbReference type="EMBL" id="JAPWTK010000155">
    <property type="protein sequence ID" value="KAJ8947710.1"/>
    <property type="molecule type" value="Genomic_DNA"/>
</dbReference>
<evidence type="ECO:0000256" key="2">
    <source>
        <dbReference type="SAM" id="SignalP"/>
    </source>
</evidence>
<keyword evidence="4" id="KW-1185">Reference proteome</keyword>
<comment type="caution">
    <text evidence="3">The sequence shown here is derived from an EMBL/GenBank/DDBJ whole genome shotgun (WGS) entry which is preliminary data.</text>
</comment>
<feature type="region of interest" description="Disordered" evidence="1">
    <location>
        <begin position="28"/>
        <end position="104"/>
    </location>
</feature>
<evidence type="ECO:0000313" key="4">
    <source>
        <dbReference type="Proteomes" id="UP001162162"/>
    </source>
</evidence>
<protein>
    <submittedName>
        <fullName evidence="3">Uncharacterized protein</fullName>
    </submittedName>
</protein>
<proteinExistence type="predicted"/>
<feature type="chain" id="PRO_5043586304" evidence="2">
    <location>
        <begin position="19"/>
        <end position="122"/>
    </location>
</feature>
<dbReference type="PROSITE" id="PS51257">
    <property type="entry name" value="PROKAR_LIPOPROTEIN"/>
    <property type="match status" value="1"/>
</dbReference>
<evidence type="ECO:0000256" key="1">
    <source>
        <dbReference type="SAM" id="MobiDB-lite"/>
    </source>
</evidence>
<reference evidence="3" key="1">
    <citation type="journal article" date="2023" name="Insect Mol. Biol.">
        <title>Genome sequencing provides insights into the evolution of gene families encoding plant cell wall-degrading enzymes in longhorned beetles.</title>
        <authorList>
            <person name="Shin N.R."/>
            <person name="Okamura Y."/>
            <person name="Kirsch R."/>
            <person name="Pauchet Y."/>
        </authorList>
    </citation>
    <scope>NUCLEOTIDE SEQUENCE</scope>
    <source>
        <strain evidence="3">AMC_N1</strain>
    </source>
</reference>
<organism evidence="3 4">
    <name type="scientific">Aromia moschata</name>
    <dbReference type="NCBI Taxonomy" id="1265417"/>
    <lineage>
        <taxon>Eukaryota</taxon>
        <taxon>Metazoa</taxon>
        <taxon>Ecdysozoa</taxon>
        <taxon>Arthropoda</taxon>
        <taxon>Hexapoda</taxon>
        <taxon>Insecta</taxon>
        <taxon>Pterygota</taxon>
        <taxon>Neoptera</taxon>
        <taxon>Endopterygota</taxon>
        <taxon>Coleoptera</taxon>
        <taxon>Polyphaga</taxon>
        <taxon>Cucujiformia</taxon>
        <taxon>Chrysomeloidea</taxon>
        <taxon>Cerambycidae</taxon>
        <taxon>Cerambycinae</taxon>
        <taxon>Callichromatini</taxon>
        <taxon>Aromia</taxon>
    </lineage>
</organism>
<dbReference type="Proteomes" id="UP001162162">
    <property type="component" value="Unassembled WGS sequence"/>
</dbReference>
<dbReference type="AlphaFoldDB" id="A0AAV8Y994"/>